<dbReference type="Gene3D" id="1.10.260.40">
    <property type="entry name" value="lambda repressor-like DNA-binding domains"/>
    <property type="match status" value="1"/>
</dbReference>
<dbReference type="InterPro" id="IPR001387">
    <property type="entry name" value="Cro/C1-type_HTH"/>
</dbReference>
<keyword evidence="2" id="KW-1185">Reference proteome</keyword>
<dbReference type="CDD" id="cd00093">
    <property type="entry name" value="HTH_XRE"/>
    <property type="match status" value="1"/>
</dbReference>
<dbReference type="InterPro" id="IPR011990">
    <property type="entry name" value="TPR-like_helical_dom_sf"/>
</dbReference>
<protein>
    <submittedName>
        <fullName evidence="1">Putative transcriptional regulator, XRE family</fullName>
    </submittedName>
</protein>
<dbReference type="Gene3D" id="1.25.40.10">
    <property type="entry name" value="Tetratricopeptide repeat domain"/>
    <property type="match status" value="1"/>
</dbReference>
<dbReference type="SUPFAM" id="SSF47413">
    <property type="entry name" value="lambda repressor-like DNA-binding domains"/>
    <property type="match status" value="1"/>
</dbReference>
<dbReference type="RefSeq" id="WP_013021333.1">
    <property type="nucleotide sequence ID" value="NC_013947.1"/>
</dbReference>
<accession>D3Q2L1</accession>
<reference evidence="1 2" key="1">
    <citation type="journal article" date="2009" name="Stand. Genomic Sci.">
        <title>Complete genome sequence of Stackebrandtia nassauensis type strain (LLR-40K-21).</title>
        <authorList>
            <person name="Munk C."/>
            <person name="Lapidus A."/>
            <person name="Copeland A."/>
            <person name="Jando M."/>
            <person name="Mayilraj S."/>
            <person name="Glavina Del Rio T."/>
            <person name="Nolan M."/>
            <person name="Chen F."/>
            <person name="Lucas S."/>
            <person name="Tice H."/>
            <person name="Cheng J.F."/>
            <person name="Han C."/>
            <person name="Detter J.C."/>
            <person name="Bruce D."/>
            <person name="Goodwin L."/>
            <person name="Chain P."/>
            <person name="Pitluck S."/>
            <person name="Goker M."/>
            <person name="Ovchinikova G."/>
            <person name="Pati A."/>
            <person name="Ivanova N."/>
            <person name="Mavromatis K."/>
            <person name="Chen A."/>
            <person name="Palaniappan K."/>
            <person name="Land M."/>
            <person name="Hauser L."/>
            <person name="Chang Y.J."/>
            <person name="Jeffries C.D."/>
            <person name="Bristow J."/>
            <person name="Eisen J.A."/>
            <person name="Markowitz V."/>
            <person name="Hugenholtz P."/>
            <person name="Kyrpides N.C."/>
            <person name="Klenk H.P."/>
        </authorList>
    </citation>
    <scope>NUCLEOTIDE SEQUENCE [LARGE SCALE GENOMIC DNA]</scope>
    <source>
        <strain evidence="2">DSM 44728 / CIP 108903 / NRRL B-16338 / NBRC 102104 / LLR-40K-21</strain>
    </source>
</reference>
<evidence type="ECO:0000313" key="1">
    <source>
        <dbReference type="EMBL" id="ADD45762.1"/>
    </source>
</evidence>
<organism evidence="1 2">
    <name type="scientific">Stackebrandtia nassauensis (strain DSM 44728 / CIP 108903 / NRRL B-16338 / NBRC 102104 / LLR-40K-21)</name>
    <dbReference type="NCBI Taxonomy" id="446470"/>
    <lineage>
        <taxon>Bacteria</taxon>
        <taxon>Bacillati</taxon>
        <taxon>Actinomycetota</taxon>
        <taxon>Actinomycetes</taxon>
        <taxon>Glycomycetales</taxon>
        <taxon>Glycomycetaceae</taxon>
        <taxon>Stackebrandtia</taxon>
    </lineage>
</organism>
<dbReference type="HOGENOM" id="CLU_033540_1_0_11"/>
<dbReference type="EMBL" id="CP001778">
    <property type="protein sequence ID" value="ADD45762.1"/>
    <property type="molecule type" value="Genomic_DNA"/>
</dbReference>
<dbReference type="Proteomes" id="UP000000844">
    <property type="component" value="Chromosome"/>
</dbReference>
<evidence type="ECO:0000313" key="2">
    <source>
        <dbReference type="Proteomes" id="UP000000844"/>
    </source>
</evidence>
<proteinExistence type="predicted"/>
<sequence>MPFDKSGDTALGFRVAMLRSQRGISRRVLANLVGRSEEWLRLIEIGRRPLDSLSIVLQIAEILHVSDVAAFIGTRPEVRRPEAQMTTRLSALRRVVTEVPWMRATAPLPVDDPGATLAALWERWRTSPTRYTEIAVGLPPLLAHFQDLSETEPGQPRWNTGLISCYVLARSVFNRTGEHDVARLAADRALRAASTSALDWMRPIAVWHLGCALLHIDQLRPALDCVDTAVDRMHEFPSHAADRAWLTGALHLLAAEIAAAQYDPATANTALGRAGRIADGMDEDRSQLGVWCGPTELGIVRIRVALQLGDIEQALRFARTLHIPHGYSAERVARHYVALAGAYASRHNDVAAVYALTKVEQVSPEDIYFNANAHRTLRLLADRNDLTVRSDLERLLNLVPAENVNGLTPQRRCDPGGYRESRHRFFTI</sequence>
<gene>
    <name evidence="1" type="ordered locus">Snas_6139</name>
</gene>
<dbReference type="AlphaFoldDB" id="D3Q2L1"/>
<name>D3Q2L1_STANL</name>
<dbReference type="OrthoDB" id="3504495at2"/>
<dbReference type="InterPro" id="IPR010982">
    <property type="entry name" value="Lambda_DNA-bd_dom_sf"/>
</dbReference>
<dbReference type="SUPFAM" id="SSF48452">
    <property type="entry name" value="TPR-like"/>
    <property type="match status" value="1"/>
</dbReference>
<dbReference type="eggNOG" id="COG0457">
    <property type="taxonomic scope" value="Bacteria"/>
</dbReference>
<dbReference type="STRING" id="446470.Snas_6139"/>
<dbReference type="KEGG" id="sna:Snas_6139"/>
<dbReference type="Pfam" id="PF13560">
    <property type="entry name" value="HTH_31"/>
    <property type="match status" value="1"/>
</dbReference>
<dbReference type="GO" id="GO:0003677">
    <property type="term" value="F:DNA binding"/>
    <property type="evidence" value="ECO:0007669"/>
    <property type="project" value="InterPro"/>
</dbReference>